<dbReference type="Gene3D" id="3.40.50.10140">
    <property type="entry name" value="Toll/interleukin-1 receptor homology (TIR) domain"/>
    <property type="match status" value="1"/>
</dbReference>
<evidence type="ECO:0000313" key="12">
    <source>
        <dbReference type="EMBL" id="CAL1544805.1"/>
    </source>
</evidence>
<dbReference type="AlphaFoldDB" id="A0AAV2IF95"/>
<dbReference type="SUPFAM" id="SSF52200">
    <property type="entry name" value="Toll/Interleukin receptor TIR domain"/>
    <property type="match status" value="1"/>
</dbReference>
<feature type="disulfide bond" evidence="6">
    <location>
        <begin position="257"/>
        <end position="266"/>
    </location>
</feature>
<dbReference type="Pfam" id="PF01582">
    <property type="entry name" value="TIR"/>
    <property type="match status" value="1"/>
</dbReference>
<feature type="disulfide bond" evidence="6">
    <location>
        <begin position="387"/>
        <end position="396"/>
    </location>
</feature>
<dbReference type="PROSITE" id="PS00022">
    <property type="entry name" value="EGF_1"/>
    <property type="match status" value="3"/>
</dbReference>
<feature type="domain" description="TIR" evidence="11">
    <location>
        <begin position="589"/>
        <end position="734"/>
    </location>
</feature>
<dbReference type="Gene3D" id="2.10.25.10">
    <property type="entry name" value="Laminin"/>
    <property type="match status" value="3"/>
</dbReference>
<feature type="disulfide bond" evidence="6">
    <location>
        <begin position="365"/>
        <end position="375"/>
    </location>
</feature>
<keyword evidence="5 8" id="KW-0472">Membrane</keyword>
<dbReference type="GO" id="GO:0038023">
    <property type="term" value="F:signaling receptor activity"/>
    <property type="evidence" value="ECO:0007669"/>
    <property type="project" value="TreeGrafter"/>
</dbReference>
<comment type="caution">
    <text evidence="12">The sequence shown here is derived from an EMBL/GenBank/DDBJ whole genome shotgun (WGS) entry which is preliminary data.</text>
</comment>
<dbReference type="Proteomes" id="UP001497497">
    <property type="component" value="Unassembled WGS sequence"/>
</dbReference>
<keyword evidence="4 8" id="KW-1133">Transmembrane helix</keyword>
<dbReference type="PANTHER" id="PTHR24365">
    <property type="entry name" value="TOLL-LIKE RECEPTOR"/>
    <property type="match status" value="1"/>
</dbReference>
<comment type="caution">
    <text evidence="6">Lacks conserved residue(s) required for the propagation of feature annotation.</text>
</comment>
<dbReference type="PROSITE" id="PS01186">
    <property type="entry name" value="EGF_2"/>
    <property type="match status" value="2"/>
</dbReference>
<feature type="signal peptide" evidence="9">
    <location>
        <begin position="1"/>
        <end position="18"/>
    </location>
</feature>
<feature type="compositionally biased region" description="Polar residues" evidence="7">
    <location>
        <begin position="869"/>
        <end position="888"/>
    </location>
</feature>
<protein>
    <submittedName>
        <fullName evidence="12">Uncharacterized protein</fullName>
    </submittedName>
</protein>
<dbReference type="EMBL" id="CAXITT010000648">
    <property type="protein sequence ID" value="CAL1544805.1"/>
    <property type="molecule type" value="Genomic_DNA"/>
</dbReference>
<evidence type="ECO:0000256" key="3">
    <source>
        <dbReference type="ARBA" id="ARBA00022729"/>
    </source>
</evidence>
<keyword evidence="6" id="KW-1015">Disulfide bond</keyword>
<keyword evidence="13" id="KW-1185">Reference proteome</keyword>
<gene>
    <name evidence="12" type="ORF">GSLYS_00018288001</name>
</gene>
<dbReference type="InterPro" id="IPR035897">
    <property type="entry name" value="Toll_tir_struct_dom_sf"/>
</dbReference>
<evidence type="ECO:0000259" key="11">
    <source>
        <dbReference type="PROSITE" id="PS50104"/>
    </source>
</evidence>
<reference evidence="12 13" key="1">
    <citation type="submission" date="2024-04" db="EMBL/GenBank/DDBJ databases">
        <authorList>
            <consortium name="Genoscope - CEA"/>
            <person name="William W."/>
        </authorList>
    </citation>
    <scope>NUCLEOTIDE SEQUENCE [LARGE SCALE GENOMIC DNA]</scope>
</reference>
<comment type="subcellular location">
    <subcellularLocation>
        <location evidence="1">Membrane</location>
    </subcellularLocation>
</comment>
<evidence type="ECO:0000256" key="9">
    <source>
        <dbReference type="SAM" id="SignalP"/>
    </source>
</evidence>
<evidence type="ECO:0000256" key="4">
    <source>
        <dbReference type="ARBA" id="ARBA00022989"/>
    </source>
</evidence>
<dbReference type="InterPro" id="IPR000157">
    <property type="entry name" value="TIR_dom"/>
</dbReference>
<evidence type="ECO:0000256" key="1">
    <source>
        <dbReference type="ARBA" id="ARBA00004370"/>
    </source>
</evidence>
<dbReference type="SMART" id="SM00181">
    <property type="entry name" value="EGF"/>
    <property type="match status" value="8"/>
</dbReference>
<dbReference type="PROSITE" id="PS50026">
    <property type="entry name" value="EGF_3"/>
    <property type="match status" value="3"/>
</dbReference>
<name>A0AAV2IF95_LYMST</name>
<dbReference type="InterPro" id="IPR000742">
    <property type="entry name" value="EGF"/>
</dbReference>
<evidence type="ECO:0000259" key="10">
    <source>
        <dbReference type="PROSITE" id="PS50026"/>
    </source>
</evidence>
<dbReference type="PRINTS" id="PR01537">
    <property type="entry name" value="INTRLKN1R1F"/>
</dbReference>
<feature type="domain" description="EGF-like" evidence="10">
    <location>
        <begin position="491"/>
        <end position="528"/>
    </location>
</feature>
<evidence type="ECO:0000256" key="8">
    <source>
        <dbReference type="SAM" id="Phobius"/>
    </source>
</evidence>
<feature type="domain" description="EGF-like" evidence="10">
    <location>
        <begin position="232"/>
        <end position="267"/>
    </location>
</feature>
<sequence length="919" mass="100081">MAGARMMIVAVAMATVCGVMLFTAGASTVGSSPSSTSLKVTGYTSVHGRIERSSSLASSTSTPLVAAPPPSTPAWNTSLLCKHLANITSLHRSEIPPTEESIETKCLPGFACVNGYCTGGMSCKCFDGWAGLFCQDSCPKNCTPEGACVTSTSNLAICVCNETSVYVPDVGCVQKEIDDTPTTTGAPTTVDPTLRDLTERECFGSFVCIHGYCDLGSMQCLCDVGWKGQLCHERCDLKCGAHGRCRDNNEFGMFCVCDTGYAGSSCQTSLLENVTTPIPSNTTRQEVHDMGANSMWFSEDLTTPSALNVTGATQRSSGTVTLRPLSERQCLPGFVCEYGQCEKGAQTIACICDPGYGGPFCNVACGLDCGLNGTCTVGSDDRLSCRCDPGYMGVACNLTEEELTTQTSIKVGDIENAVHPAKTLSGASNKRRFDVANIEDPWTMLPEYGALLPLELRACSPGFVCRYGNCSMEEDTLKCVCQKHFIDAFCSEPCTLDCGEHGKCELNGTNKTMECYCVDTGFTGLNCSGSRPLEASALSPWAGVAIAAVLLAVLAILLVVIPYWLWKQRNLTMLNIVHWFQPFEEDDGRDYDAFVSYASADLDRQFVIQTLVPRLEGRMCYTLCIHQRNFVAGLYITDNITGSVKKSRRTLLVISPAFVSSSWCKFEYQMALQEMLHEKHRILPIIIGDVSHLKDEMDDTLKSILNTVTWLEYPGIDASEQQLDKFWKRLALSLPKKRPGQSEPVLGKSCLVSPSSTTSDVSQEPKAPLEIRSFKHNNLRGLPFQQIIRVPAKDIDSSASSRTSKSLFSFLSGLFGRSKDDDLESQNVNSSQSPLDPYYVPRQSGAPPPKYASETENMNQSNHTDENNSKTTQNVDSPVPNTNNTITPWSRPKETENNNNISMLDNYLGDQTLGRQLAI</sequence>
<dbReference type="GO" id="GO:0007165">
    <property type="term" value="P:signal transduction"/>
    <property type="evidence" value="ECO:0007669"/>
    <property type="project" value="InterPro"/>
</dbReference>
<keyword evidence="6" id="KW-0245">EGF-like domain</keyword>
<organism evidence="12 13">
    <name type="scientific">Lymnaea stagnalis</name>
    <name type="common">Great pond snail</name>
    <name type="synonym">Helix stagnalis</name>
    <dbReference type="NCBI Taxonomy" id="6523"/>
    <lineage>
        <taxon>Eukaryota</taxon>
        <taxon>Metazoa</taxon>
        <taxon>Spiralia</taxon>
        <taxon>Lophotrochozoa</taxon>
        <taxon>Mollusca</taxon>
        <taxon>Gastropoda</taxon>
        <taxon>Heterobranchia</taxon>
        <taxon>Euthyneura</taxon>
        <taxon>Panpulmonata</taxon>
        <taxon>Hygrophila</taxon>
        <taxon>Lymnaeoidea</taxon>
        <taxon>Lymnaeidae</taxon>
        <taxon>Lymnaea</taxon>
    </lineage>
</organism>
<dbReference type="GO" id="GO:0005886">
    <property type="term" value="C:plasma membrane"/>
    <property type="evidence" value="ECO:0007669"/>
    <property type="project" value="TreeGrafter"/>
</dbReference>
<feature type="disulfide bond" evidence="6">
    <location>
        <begin position="494"/>
        <end position="504"/>
    </location>
</feature>
<feature type="region of interest" description="Disordered" evidence="7">
    <location>
        <begin position="737"/>
        <end position="767"/>
    </location>
</feature>
<feature type="compositionally biased region" description="Polar residues" evidence="7">
    <location>
        <begin position="825"/>
        <end position="834"/>
    </location>
</feature>
<dbReference type="PROSITE" id="PS50104">
    <property type="entry name" value="TIR"/>
    <property type="match status" value="1"/>
</dbReference>
<feature type="compositionally biased region" description="Polar residues" evidence="7">
    <location>
        <begin position="752"/>
        <end position="762"/>
    </location>
</feature>
<dbReference type="PANTHER" id="PTHR24365:SF541">
    <property type="entry name" value="PROTEIN TOLL-RELATED"/>
    <property type="match status" value="1"/>
</dbReference>
<feature type="disulfide bond" evidence="6">
    <location>
        <begin position="235"/>
        <end position="245"/>
    </location>
</feature>
<feature type="chain" id="PRO_5043359937" evidence="9">
    <location>
        <begin position="19"/>
        <end position="919"/>
    </location>
</feature>
<feature type="region of interest" description="Disordered" evidence="7">
    <location>
        <begin position="819"/>
        <end position="900"/>
    </location>
</feature>
<feature type="transmembrane region" description="Helical" evidence="8">
    <location>
        <begin position="541"/>
        <end position="566"/>
    </location>
</feature>
<evidence type="ECO:0000256" key="7">
    <source>
        <dbReference type="SAM" id="MobiDB-lite"/>
    </source>
</evidence>
<keyword evidence="2 8" id="KW-0812">Transmembrane</keyword>
<evidence type="ECO:0000256" key="5">
    <source>
        <dbReference type="ARBA" id="ARBA00023136"/>
    </source>
</evidence>
<evidence type="ECO:0000256" key="6">
    <source>
        <dbReference type="PROSITE-ProRule" id="PRU00076"/>
    </source>
</evidence>
<evidence type="ECO:0000256" key="2">
    <source>
        <dbReference type="ARBA" id="ARBA00022692"/>
    </source>
</evidence>
<feature type="domain" description="EGF-like" evidence="10">
    <location>
        <begin position="362"/>
        <end position="397"/>
    </location>
</feature>
<dbReference type="SMART" id="SM00255">
    <property type="entry name" value="TIR"/>
    <property type="match status" value="1"/>
</dbReference>
<feature type="disulfide bond" evidence="6">
    <location>
        <begin position="498"/>
        <end position="515"/>
    </location>
</feature>
<accession>A0AAV2IF95</accession>
<evidence type="ECO:0000313" key="13">
    <source>
        <dbReference type="Proteomes" id="UP001497497"/>
    </source>
</evidence>
<keyword evidence="3 9" id="KW-0732">Signal</keyword>
<proteinExistence type="predicted"/>